<sequence>MTTNAIKQLINSYISTIWNEGAVEKVTSFLHPDFTDHTLPTTLPNGVEGLLQWIALTSSSFKHRTIIEDQVTEGDKSIIRIRMEMTHIGLWRGIAPTGIIATTGGYRFFRIADGKIREQWGQIDGAALEAALTGSAHACRLPQ</sequence>
<reference evidence="1 2" key="1">
    <citation type="submission" date="2024-06" db="EMBL/GenBank/DDBJ databases">
        <title>Chitinophaga defluvii sp. nov., isolated from municipal sewage.</title>
        <authorList>
            <person name="Zhang L."/>
        </authorList>
    </citation>
    <scope>NUCLEOTIDE SEQUENCE [LARGE SCALE GENOMIC DNA]</scope>
    <source>
        <strain evidence="1 2">H8</strain>
    </source>
</reference>
<dbReference type="InterPro" id="IPR032710">
    <property type="entry name" value="NTF2-like_dom_sf"/>
</dbReference>
<evidence type="ECO:0000313" key="2">
    <source>
        <dbReference type="Proteomes" id="UP001549749"/>
    </source>
</evidence>
<dbReference type="InterPro" id="IPR009959">
    <property type="entry name" value="Cyclase_SnoaL-like"/>
</dbReference>
<dbReference type="Gene3D" id="3.10.450.50">
    <property type="match status" value="1"/>
</dbReference>
<evidence type="ECO:0000313" key="1">
    <source>
        <dbReference type="EMBL" id="MET6996142.1"/>
    </source>
</evidence>
<keyword evidence="2" id="KW-1185">Reference proteome</keyword>
<accession>A0ABV2T0J9</accession>
<name>A0ABV2T0J9_9BACT</name>
<dbReference type="EMBL" id="JBEXAC010000001">
    <property type="protein sequence ID" value="MET6996142.1"/>
    <property type="molecule type" value="Genomic_DNA"/>
</dbReference>
<dbReference type="SUPFAM" id="SSF54427">
    <property type="entry name" value="NTF2-like"/>
    <property type="match status" value="1"/>
</dbReference>
<protein>
    <submittedName>
        <fullName evidence="1">Ester cyclase</fullName>
    </submittedName>
</protein>
<gene>
    <name evidence="1" type="ORF">ABR189_02130</name>
</gene>
<dbReference type="Pfam" id="PF07366">
    <property type="entry name" value="SnoaL"/>
    <property type="match status" value="1"/>
</dbReference>
<proteinExistence type="predicted"/>
<dbReference type="Proteomes" id="UP001549749">
    <property type="component" value="Unassembled WGS sequence"/>
</dbReference>
<dbReference type="RefSeq" id="WP_354658790.1">
    <property type="nucleotide sequence ID" value="NZ_JBEXAC010000001.1"/>
</dbReference>
<comment type="caution">
    <text evidence="1">The sequence shown here is derived from an EMBL/GenBank/DDBJ whole genome shotgun (WGS) entry which is preliminary data.</text>
</comment>
<organism evidence="1 2">
    <name type="scientific">Chitinophaga defluvii</name>
    <dbReference type="NCBI Taxonomy" id="3163343"/>
    <lineage>
        <taxon>Bacteria</taxon>
        <taxon>Pseudomonadati</taxon>
        <taxon>Bacteroidota</taxon>
        <taxon>Chitinophagia</taxon>
        <taxon>Chitinophagales</taxon>
        <taxon>Chitinophagaceae</taxon>
        <taxon>Chitinophaga</taxon>
    </lineage>
</organism>